<accession>A0ABW7MVD6</accession>
<gene>
    <name evidence="1" type="ORF">V8G56_13450</name>
</gene>
<keyword evidence="2" id="KW-1185">Reference proteome</keyword>
<dbReference type="InterPro" id="IPR011250">
    <property type="entry name" value="OMP/PagP_B-barrel"/>
</dbReference>
<sequence>MKNLILYSTIILIAFSAYGQRFSIGSNLGAPVSDAHDFYSFIIGIDANYWFVSDKFSAGIATGFNFFLSNELKGNNSGFYLENASFVPIAFASRFDLSDKFILGADVGYAIGVGNDGGFYYRPIFGYNISDSVQLTLSYRGISTDGLSVDAVTVGVNYSFSNRKD</sequence>
<dbReference type="SUPFAM" id="SSF56925">
    <property type="entry name" value="OMPA-like"/>
    <property type="match status" value="1"/>
</dbReference>
<name>A0ABW7MVD6_9FLAO</name>
<proteinExistence type="predicted"/>
<comment type="caution">
    <text evidence="1">The sequence shown here is derived from an EMBL/GenBank/DDBJ whole genome shotgun (WGS) entry which is preliminary data.</text>
</comment>
<evidence type="ECO:0000313" key="2">
    <source>
        <dbReference type="Proteomes" id="UP001610104"/>
    </source>
</evidence>
<reference evidence="1 2" key="1">
    <citation type="submission" date="2024-02" db="EMBL/GenBank/DDBJ databases">
        <title>A Gaetbulibacter species isolated from tidal flats and genomic insights of their niches.</title>
        <authorList>
            <person name="Ye Y."/>
        </authorList>
    </citation>
    <scope>NUCLEOTIDE SEQUENCE [LARGE SCALE GENOMIC DNA]</scope>
    <source>
        <strain evidence="1 2">KEM-8</strain>
    </source>
</reference>
<protein>
    <recommendedName>
        <fullName evidence="3">Outer membrane protein beta-barrel domain-containing protein</fullName>
    </recommendedName>
</protein>
<organism evidence="1 2">
    <name type="scientific">Gaetbulibacter aquiaggeris</name>
    <dbReference type="NCBI Taxonomy" id="1735373"/>
    <lineage>
        <taxon>Bacteria</taxon>
        <taxon>Pseudomonadati</taxon>
        <taxon>Bacteroidota</taxon>
        <taxon>Flavobacteriia</taxon>
        <taxon>Flavobacteriales</taxon>
        <taxon>Flavobacteriaceae</taxon>
        <taxon>Gaetbulibacter</taxon>
    </lineage>
</organism>
<evidence type="ECO:0000313" key="1">
    <source>
        <dbReference type="EMBL" id="MFH6769753.1"/>
    </source>
</evidence>
<evidence type="ECO:0008006" key="3">
    <source>
        <dbReference type="Google" id="ProtNLM"/>
    </source>
</evidence>
<dbReference type="Proteomes" id="UP001610104">
    <property type="component" value="Unassembled WGS sequence"/>
</dbReference>
<dbReference type="EMBL" id="JBAWKC010000005">
    <property type="protein sequence ID" value="MFH6769753.1"/>
    <property type="molecule type" value="Genomic_DNA"/>
</dbReference>
<dbReference type="RefSeq" id="WP_395438983.1">
    <property type="nucleotide sequence ID" value="NZ_JBAWKC010000005.1"/>
</dbReference>